<accession>A0ABR9MVR8</accession>
<feature type="region of interest" description="Disordered" evidence="1">
    <location>
        <begin position="118"/>
        <end position="141"/>
    </location>
</feature>
<organism evidence="3 4">
    <name type="scientific">Myceligenerans pegani</name>
    <dbReference type="NCBI Taxonomy" id="2776917"/>
    <lineage>
        <taxon>Bacteria</taxon>
        <taxon>Bacillati</taxon>
        <taxon>Actinomycetota</taxon>
        <taxon>Actinomycetes</taxon>
        <taxon>Micrococcales</taxon>
        <taxon>Promicromonosporaceae</taxon>
        <taxon>Myceligenerans</taxon>
    </lineage>
</organism>
<feature type="compositionally biased region" description="Low complexity" evidence="1">
    <location>
        <begin position="320"/>
        <end position="329"/>
    </location>
</feature>
<feature type="region of interest" description="Disordered" evidence="1">
    <location>
        <begin position="247"/>
        <end position="329"/>
    </location>
</feature>
<evidence type="ECO:0000313" key="4">
    <source>
        <dbReference type="Proteomes" id="UP000625527"/>
    </source>
</evidence>
<protein>
    <submittedName>
        <fullName evidence="3">Uncharacterized protein</fullName>
    </submittedName>
</protein>
<evidence type="ECO:0000256" key="2">
    <source>
        <dbReference type="SAM" id="SignalP"/>
    </source>
</evidence>
<comment type="caution">
    <text evidence="3">The sequence shown here is derived from an EMBL/GenBank/DDBJ whole genome shotgun (WGS) entry which is preliminary data.</text>
</comment>
<feature type="chain" id="PRO_5045559394" evidence="2">
    <location>
        <begin position="22"/>
        <end position="425"/>
    </location>
</feature>
<dbReference type="EMBL" id="JADAQT010000055">
    <property type="protein sequence ID" value="MBE1875019.1"/>
    <property type="molecule type" value="Genomic_DNA"/>
</dbReference>
<sequence>MRLTKYVAVALVVTFALSACGLDRPPAPLRGDPAPSPQPTGVLYGRVMHADGASAPRSTVEVAVTDRNTLGTVLLAIGTLGLACLIPTLCDPVRTRPDGEGLWSADQDELRDAPGLRVDAELGSDGPASGPGTTLSLPASDEVPRRVPDLVYWDPEVAVTGKGGRLDVAWPALADVPSDGTTTYTTIVAETAGRTPMTHVVSADAEATTASVDARVYADVPSELRVVARTTTRFDGEALDTAYRSAGVPLPELTPPSRGAPCLVEDAGSGRLEPAASPCPYTDGNTEDRDPVALPSACATGAPASAGPDAAASRPTDGGPTADAADPCAEPAPRACVRLPEPREVSLVVLRTPFPLRGDDAVELLDADHRVVYSVAAGRDPGDDPDAVSGSGLYPVRVDRPVRAALVCTHDGQGRALDLTELSVW</sequence>
<keyword evidence="4" id="KW-1185">Reference proteome</keyword>
<reference evidence="3 4" key="1">
    <citation type="submission" date="2020-10" db="EMBL/GenBank/DDBJ databases">
        <title>Myceligenerans pegani sp. nov., an endophytic actinomycete isolated from Peganum harmala L. in Xinjiang, China.</title>
        <authorList>
            <person name="Xin L."/>
        </authorList>
    </citation>
    <scope>NUCLEOTIDE SEQUENCE [LARGE SCALE GENOMIC DNA]</scope>
    <source>
        <strain evidence="3 4">TRM65318</strain>
    </source>
</reference>
<dbReference type="RefSeq" id="WP_192861585.1">
    <property type="nucleotide sequence ID" value="NZ_JADAQT010000055.1"/>
</dbReference>
<dbReference type="PROSITE" id="PS51257">
    <property type="entry name" value="PROKAR_LIPOPROTEIN"/>
    <property type="match status" value="1"/>
</dbReference>
<keyword evidence="2" id="KW-0732">Signal</keyword>
<gene>
    <name evidence="3" type="ORF">IHE71_04735</name>
</gene>
<feature type="signal peptide" evidence="2">
    <location>
        <begin position="1"/>
        <end position="21"/>
    </location>
</feature>
<evidence type="ECO:0000313" key="3">
    <source>
        <dbReference type="EMBL" id="MBE1875019.1"/>
    </source>
</evidence>
<proteinExistence type="predicted"/>
<dbReference type="Proteomes" id="UP000625527">
    <property type="component" value="Unassembled WGS sequence"/>
</dbReference>
<name>A0ABR9MVR8_9MICO</name>
<feature type="compositionally biased region" description="Low complexity" evidence="1">
    <location>
        <begin position="299"/>
        <end position="313"/>
    </location>
</feature>
<evidence type="ECO:0000256" key="1">
    <source>
        <dbReference type="SAM" id="MobiDB-lite"/>
    </source>
</evidence>